<accession>A0A0F5BUY0</accession>
<organism evidence="3 4">
    <name type="scientific">Tatumella morbirosei</name>
    <dbReference type="NCBI Taxonomy" id="642227"/>
    <lineage>
        <taxon>Bacteria</taxon>
        <taxon>Pseudomonadati</taxon>
        <taxon>Pseudomonadota</taxon>
        <taxon>Gammaproteobacteria</taxon>
        <taxon>Enterobacterales</taxon>
        <taxon>Erwiniaceae</taxon>
        <taxon>Tatumella</taxon>
    </lineage>
</organism>
<keyword evidence="4" id="KW-1185">Reference proteome</keyword>
<dbReference type="PANTHER" id="PTHR30388:SF4">
    <property type="entry name" value="MOLYBDENUM COFACTOR INSERTION CHAPERONE PAOD"/>
    <property type="match status" value="1"/>
</dbReference>
<protein>
    <submittedName>
        <fullName evidence="3">XshC-Cox1 family protein</fullName>
    </submittedName>
</protein>
<dbReference type="STRING" id="642227.HA49_22405"/>
<feature type="domain" description="XdhC- CoxI" evidence="1">
    <location>
        <begin position="21"/>
        <end position="69"/>
    </location>
</feature>
<dbReference type="Proteomes" id="UP000029577">
    <property type="component" value="Unassembled WGS sequence"/>
</dbReference>
<evidence type="ECO:0000313" key="3">
    <source>
        <dbReference type="EMBL" id="KKA63558.1"/>
    </source>
</evidence>
<evidence type="ECO:0000313" key="4">
    <source>
        <dbReference type="Proteomes" id="UP000029577"/>
    </source>
</evidence>
<dbReference type="InterPro" id="IPR003777">
    <property type="entry name" value="XdhC_CoxI"/>
</dbReference>
<dbReference type="InterPro" id="IPR027051">
    <property type="entry name" value="XdhC_Rossmann_dom"/>
</dbReference>
<comment type="caution">
    <text evidence="3">The sequence shown here is derived from an EMBL/GenBank/DDBJ whole genome shotgun (WGS) entry which is preliminary data.</text>
</comment>
<dbReference type="PANTHER" id="PTHR30388">
    <property type="entry name" value="ALDEHYDE OXIDOREDUCTASE MOLYBDENUM COFACTOR ASSEMBLY PROTEIN"/>
    <property type="match status" value="1"/>
</dbReference>
<dbReference type="AlphaFoldDB" id="A0A0F5BUY0"/>
<evidence type="ECO:0000259" key="2">
    <source>
        <dbReference type="Pfam" id="PF13478"/>
    </source>
</evidence>
<sequence length="334" mass="36429">MHHEHTGRSLDFRVLHQARVWSAQQPVWLATVLSTWGSAPRAPGAMLACTENGHFVGSLSGGCVEDHFLSSLSGGQWRQPSQIVRYGAGDPETGIRLPCGGTLDILIEYLPPGPMSVGYFDQMLQALTGHRPVCKIVRLPEACSGLQPTTFAGRTRVTVALPDIEILLSAAPRLLVAGYSPVAHYCMTFALSLGFEVVLCEPREEILSTIDFDGFSEVILRREFPAKVLEKENCHPHTAIVALTHDARMDDLTMMEAVNTPAFYLGVMGSEKNSKSRRERLQRIGGLDSEQLSRIHAPIGLPIGSKTPAEIALAIMADIVRVKNISCSEADLHL</sequence>
<dbReference type="Pfam" id="PF13478">
    <property type="entry name" value="XdhC_C"/>
    <property type="match status" value="1"/>
</dbReference>
<name>A0A0F5BUY0_9GAMM</name>
<gene>
    <name evidence="3" type="ORF">HA49_22405</name>
</gene>
<reference evidence="3" key="1">
    <citation type="submission" date="2014-12" db="EMBL/GenBank/DDBJ databases">
        <title>The draft genome of the Tatumella morbirosei type strain, LMG23360T isolated from pineapple rot.</title>
        <authorList>
            <person name="Smits T.H."/>
            <person name="Palmer M."/>
            <person name="Venter S.N."/>
            <person name="Duffy B."/>
            <person name="Steenkamp E.T."/>
            <person name="Chan W.Y."/>
            <person name="Coutinho T.A."/>
            <person name="Coetzee M.P."/>
            <person name="De Maayer P."/>
        </authorList>
    </citation>
    <scope>NUCLEOTIDE SEQUENCE [LARGE SCALE GENOMIC DNA]</scope>
    <source>
        <strain evidence="3">LMG 23360</strain>
    </source>
</reference>
<dbReference type="InterPro" id="IPR052698">
    <property type="entry name" value="MoCofactor_Util/Proc"/>
</dbReference>
<proteinExistence type="predicted"/>
<dbReference type="Pfam" id="PF02625">
    <property type="entry name" value="XdhC_CoxI"/>
    <property type="match status" value="1"/>
</dbReference>
<dbReference type="Gene3D" id="3.40.50.720">
    <property type="entry name" value="NAD(P)-binding Rossmann-like Domain"/>
    <property type="match status" value="1"/>
</dbReference>
<feature type="domain" description="XdhC Rossmann" evidence="2">
    <location>
        <begin position="174"/>
        <end position="319"/>
    </location>
</feature>
<dbReference type="EMBL" id="JPKR02000004">
    <property type="protein sequence ID" value="KKA63558.1"/>
    <property type="molecule type" value="Genomic_DNA"/>
</dbReference>
<evidence type="ECO:0000259" key="1">
    <source>
        <dbReference type="Pfam" id="PF02625"/>
    </source>
</evidence>